<comment type="caution">
    <text evidence="1">The sequence shown here is derived from an EMBL/GenBank/DDBJ whole genome shotgun (WGS) entry which is preliminary data.</text>
</comment>
<accession>A0ABV2MD98</accession>
<gene>
    <name evidence="1" type="ORF">ABID08_000697</name>
</gene>
<keyword evidence="2" id="KW-1185">Reference proteome</keyword>
<dbReference type="GeneID" id="91149134"/>
<dbReference type="RefSeq" id="WP_246735458.1">
    <property type="nucleotide sequence ID" value="NZ_CP071604.1"/>
</dbReference>
<dbReference type="EMBL" id="JBEPMY010000001">
    <property type="protein sequence ID" value="MET3753358.1"/>
    <property type="molecule type" value="Genomic_DNA"/>
</dbReference>
<proteinExistence type="predicted"/>
<organism evidence="1 2">
    <name type="scientific">Rhizobium binae</name>
    <dbReference type="NCBI Taxonomy" id="1138190"/>
    <lineage>
        <taxon>Bacteria</taxon>
        <taxon>Pseudomonadati</taxon>
        <taxon>Pseudomonadota</taxon>
        <taxon>Alphaproteobacteria</taxon>
        <taxon>Hyphomicrobiales</taxon>
        <taxon>Rhizobiaceae</taxon>
        <taxon>Rhizobium/Agrobacterium group</taxon>
        <taxon>Rhizobium</taxon>
    </lineage>
</organism>
<evidence type="ECO:0000313" key="1">
    <source>
        <dbReference type="EMBL" id="MET3753358.1"/>
    </source>
</evidence>
<sequence>MTPAADPGGGAMKHVANFDLQITDDIRICGMRLLMAPDGRLLTYAPTALGGRRSVTFSPETAAAITRTAASYFQEQVTANDRSSTAAA</sequence>
<dbReference type="Proteomes" id="UP001549077">
    <property type="component" value="Unassembled WGS sequence"/>
</dbReference>
<reference evidence="1 2" key="1">
    <citation type="submission" date="2024-06" db="EMBL/GenBank/DDBJ databases">
        <title>Genomic Encyclopedia of Type Strains, Phase IV (KMG-IV): sequencing the most valuable type-strain genomes for metagenomic binning, comparative biology and taxonomic classification.</title>
        <authorList>
            <person name="Goeker M."/>
        </authorList>
    </citation>
    <scope>NUCLEOTIDE SEQUENCE [LARGE SCALE GENOMIC DNA]</scope>
    <source>
        <strain evidence="1 2">DSM 29288</strain>
    </source>
</reference>
<evidence type="ECO:0000313" key="2">
    <source>
        <dbReference type="Proteomes" id="UP001549077"/>
    </source>
</evidence>
<protein>
    <submittedName>
        <fullName evidence="1">Uncharacterized protein</fullName>
    </submittedName>
</protein>
<name>A0ABV2MD98_9HYPH</name>